<feature type="region of interest" description="Disordered" evidence="1">
    <location>
        <begin position="107"/>
        <end position="138"/>
    </location>
</feature>
<evidence type="ECO:0000256" key="1">
    <source>
        <dbReference type="SAM" id="MobiDB-lite"/>
    </source>
</evidence>
<feature type="compositionally biased region" description="Polar residues" evidence="1">
    <location>
        <begin position="127"/>
        <end position="138"/>
    </location>
</feature>
<dbReference type="Proteomes" id="UP000789831">
    <property type="component" value="Unassembled WGS sequence"/>
</dbReference>
<gene>
    <name evidence="2" type="ORF">AGERDE_LOCUS2170</name>
</gene>
<comment type="caution">
    <text evidence="2">The sequence shown here is derived from an EMBL/GenBank/DDBJ whole genome shotgun (WGS) entry which is preliminary data.</text>
</comment>
<dbReference type="AlphaFoldDB" id="A0A9N8Z1B7"/>
<dbReference type="EMBL" id="CAJVPL010000171">
    <property type="protein sequence ID" value="CAG8459383.1"/>
    <property type="molecule type" value="Genomic_DNA"/>
</dbReference>
<keyword evidence="3" id="KW-1185">Reference proteome</keyword>
<sequence>MDDQQETSDRAPNFSEVNPATITPCQITCPLGFSPNLKEISSDHKLSLIEVKPESLVTATSDRSQVVAFPIGNCPFCGTEPKREENSPVITRKPNCPLTAYQRDPEFATKWKNQATRAKSWKKSTTGKRQQTSTHQRF</sequence>
<organism evidence="2 3">
    <name type="scientific">Ambispora gerdemannii</name>
    <dbReference type="NCBI Taxonomy" id="144530"/>
    <lineage>
        <taxon>Eukaryota</taxon>
        <taxon>Fungi</taxon>
        <taxon>Fungi incertae sedis</taxon>
        <taxon>Mucoromycota</taxon>
        <taxon>Glomeromycotina</taxon>
        <taxon>Glomeromycetes</taxon>
        <taxon>Archaeosporales</taxon>
        <taxon>Ambisporaceae</taxon>
        <taxon>Ambispora</taxon>
    </lineage>
</organism>
<evidence type="ECO:0000313" key="3">
    <source>
        <dbReference type="Proteomes" id="UP000789831"/>
    </source>
</evidence>
<proteinExistence type="predicted"/>
<reference evidence="2" key="1">
    <citation type="submission" date="2021-06" db="EMBL/GenBank/DDBJ databases">
        <authorList>
            <person name="Kallberg Y."/>
            <person name="Tangrot J."/>
            <person name="Rosling A."/>
        </authorList>
    </citation>
    <scope>NUCLEOTIDE SEQUENCE</scope>
    <source>
        <strain evidence="2">MT106</strain>
    </source>
</reference>
<accession>A0A9N8Z1B7</accession>
<evidence type="ECO:0000313" key="2">
    <source>
        <dbReference type="EMBL" id="CAG8459383.1"/>
    </source>
</evidence>
<name>A0A9N8Z1B7_9GLOM</name>
<protein>
    <submittedName>
        <fullName evidence="2">4557_t:CDS:1</fullName>
    </submittedName>
</protein>